<keyword evidence="3" id="KW-1185">Reference proteome</keyword>
<accession>A0A059J8Z7</accession>
<dbReference type="OMA" id="KNDSMAG"/>
<sequence>MSGPTKPENSGVRSQEGVVSRPEGTDSEPKPTTETISSTEINNPMAGRMHHGHSEKSQFEPFTSLADQKKAGEREYGYDQGHPVPENRYNEDYSFMERKPGKKSYFSELMEKYGKYLLSAMVSSIPVCE</sequence>
<evidence type="ECO:0000313" key="2">
    <source>
        <dbReference type="EMBL" id="KDB24148.1"/>
    </source>
</evidence>
<feature type="compositionally biased region" description="Basic and acidic residues" evidence="1">
    <location>
        <begin position="67"/>
        <end position="77"/>
    </location>
</feature>
<comment type="caution">
    <text evidence="2">The sequence shown here is derived from an EMBL/GenBank/DDBJ whole genome shotgun (WGS) entry which is preliminary data.</text>
</comment>
<dbReference type="HOGENOM" id="CLU_136374_0_0_1"/>
<feature type="compositionally biased region" description="Polar residues" evidence="1">
    <location>
        <begin position="32"/>
        <end position="42"/>
    </location>
</feature>
<feature type="region of interest" description="Disordered" evidence="1">
    <location>
        <begin position="1"/>
        <end position="95"/>
    </location>
</feature>
<dbReference type="Proteomes" id="UP000024533">
    <property type="component" value="Unassembled WGS sequence"/>
</dbReference>
<dbReference type="OrthoDB" id="4172329at2759"/>
<evidence type="ECO:0000256" key="1">
    <source>
        <dbReference type="SAM" id="MobiDB-lite"/>
    </source>
</evidence>
<evidence type="ECO:0000313" key="3">
    <source>
        <dbReference type="Proteomes" id="UP000024533"/>
    </source>
</evidence>
<organism evidence="2 3">
    <name type="scientific">Trichophyton interdigitale (strain MR816)</name>
    <dbReference type="NCBI Taxonomy" id="1215338"/>
    <lineage>
        <taxon>Eukaryota</taxon>
        <taxon>Fungi</taxon>
        <taxon>Dikarya</taxon>
        <taxon>Ascomycota</taxon>
        <taxon>Pezizomycotina</taxon>
        <taxon>Eurotiomycetes</taxon>
        <taxon>Eurotiomycetidae</taxon>
        <taxon>Onygenales</taxon>
        <taxon>Arthrodermataceae</taxon>
        <taxon>Trichophyton</taxon>
    </lineage>
</organism>
<protein>
    <submittedName>
        <fullName evidence="2">Uncharacterized protein</fullName>
    </submittedName>
</protein>
<gene>
    <name evidence="2" type="ORF">H109_03963</name>
</gene>
<name>A0A059J8Z7_TRIIM</name>
<reference evidence="2 3" key="1">
    <citation type="submission" date="2014-02" db="EMBL/GenBank/DDBJ databases">
        <title>The Genome Sequence of Trichophyton interdigitale MR816.</title>
        <authorList>
            <consortium name="The Broad Institute Genomics Platform"/>
            <person name="Cuomo C.A."/>
            <person name="White T.C."/>
            <person name="Graser Y."/>
            <person name="Martinez-Rossi N."/>
            <person name="Heitman J."/>
            <person name="Young S.K."/>
            <person name="Zeng Q."/>
            <person name="Gargeya S."/>
            <person name="Abouelleil A."/>
            <person name="Alvarado L."/>
            <person name="Chapman S.B."/>
            <person name="Gainer-Dewar J."/>
            <person name="Goldberg J."/>
            <person name="Griggs A."/>
            <person name="Gujja S."/>
            <person name="Hansen M."/>
            <person name="Howarth C."/>
            <person name="Imamovic A."/>
            <person name="Larimer J."/>
            <person name="Martinez D."/>
            <person name="Murphy C."/>
            <person name="Pearson M.D."/>
            <person name="Persinoti G."/>
            <person name="Poon T."/>
            <person name="Priest M."/>
            <person name="Roberts A.D."/>
            <person name="Saif S."/>
            <person name="Shea T.D."/>
            <person name="Sykes S.N."/>
            <person name="Wortman J."/>
            <person name="Nusbaum C."/>
            <person name="Birren B."/>
        </authorList>
    </citation>
    <scope>NUCLEOTIDE SEQUENCE [LARGE SCALE GENOMIC DNA]</scope>
    <source>
        <strain evidence="2 3">MR816</strain>
    </source>
</reference>
<proteinExistence type="predicted"/>
<dbReference type="EMBL" id="AOKY01000277">
    <property type="protein sequence ID" value="KDB24148.1"/>
    <property type="molecule type" value="Genomic_DNA"/>
</dbReference>
<dbReference type="AlphaFoldDB" id="A0A059J8Z7"/>